<feature type="region of interest" description="Disordered" evidence="5">
    <location>
        <begin position="403"/>
        <end position="476"/>
    </location>
</feature>
<dbReference type="InterPro" id="IPR004827">
    <property type="entry name" value="bZIP"/>
</dbReference>
<comment type="similarity">
    <text evidence="4">Belongs to the bZIP family. YAP subfamily.</text>
</comment>
<evidence type="ECO:0000259" key="6">
    <source>
        <dbReference type="PROSITE" id="PS50217"/>
    </source>
</evidence>
<protein>
    <recommendedName>
        <fullName evidence="6">BZIP domain-containing protein</fullName>
    </recommendedName>
</protein>
<dbReference type="Gene3D" id="1.20.5.170">
    <property type="match status" value="1"/>
</dbReference>
<dbReference type="Gene3D" id="1.10.238.100">
    <property type="entry name" value="YAP1 redox domain. Chain B"/>
    <property type="match status" value="1"/>
</dbReference>
<feature type="compositionally biased region" description="Basic and acidic residues" evidence="5">
    <location>
        <begin position="142"/>
        <end position="154"/>
    </location>
</feature>
<accession>A0A4V5NE51</accession>
<dbReference type="GO" id="GO:0005737">
    <property type="term" value="C:cytoplasm"/>
    <property type="evidence" value="ECO:0007669"/>
    <property type="project" value="UniProtKB-SubCell"/>
</dbReference>
<dbReference type="PANTHER" id="PTHR40621">
    <property type="entry name" value="TRANSCRIPTION FACTOR KAPC-RELATED"/>
    <property type="match status" value="1"/>
</dbReference>
<dbReference type="GO" id="GO:0034599">
    <property type="term" value="P:cellular response to oxidative stress"/>
    <property type="evidence" value="ECO:0007669"/>
    <property type="project" value="UniProtKB-ARBA"/>
</dbReference>
<organism evidence="7 8">
    <name type="scientific">Cryomyces minteri</name>
    <dbReference type="NCBI Taxonomy" id="331657"/>
    <lineage>
        <taxon>Eukaryota</taxon>
        <taxon>Fungi</taxon>
        <taxon>Dikarya</taxon>
        <taxon>Ascomycota</taxon>
        <taxon>Pezizomycotina</taxon>
        <taxon>Dothideomycetes</taxon>
        <taxon>Dothideomycetes incertae sedis</taxon>
        <taxon>Cryomyces</taxon>
    </lineage>
</organism>
<feature type="compositionally biased region" description="Low complexity" evidence="5">
    <location>
        <begin position="434"/>
        <end position="448"/>
    </location>
</feature>
<reference evidence="7 8" key="1">
    <citation type="submission" date="2017-03" db="EMBL/GenBank/DDBJ databases">
        <title>Genomes of endolithic fungi from Antarctica.</title>
        <authorList>
            <person name="Coleine C."/>
            <person name="Masonjones S."/>
            <person name="Stajich J.E."/>
        </authorList>
    </citation>
    <scope>NUCLEOTIDE SEQUENCE [LARGE SCALE GENOMIC DNA]</scope>
    <source>
        <strain evidence="7 8">CCFEE 5187</strain>
    </source>
</reference>
<dbReference type="STRING" id="331657.A0A4V5NE51"/>
<dbReference type="CDD" id="cd14688">
    <property type="entry name" value="bZIP_YAP"/>
    <property type="match status" value="1"/>
</dbReference>
<dbReference type="AlphaFoldDB" id="A0A4V5NE51"/>
<name>A0A4V5NE51_9PEZI</name>
<dbReference type="PROSITE" id="PS50217">
    <property type="entry name" value="BZIP"/>
    <property type="match status" value="1"/>
</dbReference>
<evidence type="ECO:0000313" key="8">
    <source>
        <dbReference type="Proteomes" id="UP000308768"/>
    </source>
</evidence>
<dbReference type="PANTHER" id="PTHR40621:SF6">
    <property type="entry name" value="AP-1-LIKE TRANSCRIPTION FACTOR YAP1-RELATED"/>
    <property type="match status" value="1"/>
</dbReference>
<sequence length="700" mass="75912">MASERTQSDIFDPYLSPNQQDLLLAALTSNNANTQPYPPTGQVLKRSSSDFQEHQRNTDDLKMPPFVSPQQQTSSSSEFGAFGLDDSPFIDYLDADGNFDFDSNEHGQMIGNLPNDSNQNDYDGEVHDKRKSPEDDEDDEDGGGKRREGDDKMAKKPGRKPLTTEPTTKRKAQNRAAQRAFRERKERHLKDLETKVSELQRTSEADKHEKGLLKAQVERLQTELREYRKRLSMNSTGIGRSPPAVGGGFSVHMAKNTLPNNNSNNSANNFQFDFPKFGGLPGSKMFNSGSMAIRNEANAVVTIGRPAASASPATGTLLRQDSGARSLSPKSQTNGSISSPTRDASIPGSMNKYTNGPYAARTNSYQVNPVPGQVGGFDELAGLFSPSVLNSVSNDASLDYGFPPPAEVVKQPSRSSVDSSNGLSRAFQFNNHGSTASNTASPSASSVSQYNANSSCGTSPEPSHNSPARERSTDNAMAGTNLGFSCQGDSEGEIAFCQDLNMACGNPRNPVPRTMAQTQSDRPPPVSAPASKTPMLDVNSFDWMANQNGGQFKPDLFGDYRESQDAIVGAGDFTGGFFNEAFPFADFGSPINWVDSPAAVAPKSSSSSLLEQVERQQNGDDHDEVVPAVDRSQMLTCNKIWNQLQKEPDFGSPGFDLDGLCKDLKAKAKCSESGVVIKQEDFDDLLKKKKQQQIQPQLCT</sequence>
<dbReference type="InterPro" id="IPR046347">
    <property type="entry name" value="bZIP_sf"/>
</dbReference>
<feature type="region of interest" description="Disordered" evidence="5">
    <location>
        <begin position="30"/>
        <end position="210"/>
    </location>
</feature>
<comment type="caution">
    <text evidence="7">The sequence shown here is derived from an EMBL/GenBank/DDBJ whole genome shotgun (WGS) entry which is preliminary data.</text>
</comment>
<feature type="compositionally biased region" description="Basic and acidic residues" evidence="5">
    <location>
        <begin position="124"/>
        <end position="133"/>
    </location>
</feature>
<evidence type="ECO:0000313" key="7">
    <source>
        <dbReference type="EMBL" id="TKA65929.1"/>
    </source>
</evidence>
<feature type="compositionally biased region" description="Polar residues" evidence="5">
    <location>
        <begin position="311"/>
        <end position="342"/>
    </location>
</feature>
<dbReference type="InterPro" id="IPR050936">
    <property type="entry name" value="AP-1-like"/>
</dbReference>
<keyword evidence="8" id="KW-1185">Reference proteome</keyword>
<feature type="compositionally biased region" description="Polar residues" evidence="5">
    <location>
        <begin position="449"/>
        <end position="466"/>
    </location>
</feature>
<evidence type="ECO:0000256" key="4">
    <source>
        <dbReference type="ARBA" id="ARBA00038132"/>
    </source>
</evidence>
<dbReference type="FunFam" id="1.20.5.170:FF:000067">
    <property type="entry name" value="BZIP transcription factor"/>
    <property type="match status" value="1"/>
</dbReference>
<dbReference type="Pfam" id="PF00170">
    <property type="entry name" value="bZIP_1"/>
    <property type="match status" value="1"/>
</dbReference>
<dbReference type="InterPro" id="IPR013910">
    <property type="entry name" value="TF_PAP1"/>
</dbReference>
<dbReference type="SUPFAM" id="SSF57959">
    <property type="entry name" value="Leucine zipper domain"/>
    <property type="match status" value="1"/>
</dbReference>
<evidence type="ECO:0000256" key="1">
    <source>
        <dbReference type="ARBA" id="ARBA00004123"/>
    </source>
</evidence>
<comment type="subcellular location">
    <subcellularLocation>
        <location evidence="2">Cytoplasm</location>
    </subcellularLocation>
    <subcellularLocation>
        <location evidence="1">Nucleus</location>
    </subcellularLocation>
</comment>
<dbReference type="InterPro" id="IPR023167">
    <property type="entry name" value="Yap1_redox_dom_sf"/>
</dbReference>
<keyword evidence="3" id="KW-0539">Nucleus</keyword>
<dbReference type="GO" id="GO:0090575">
    <property type="term" value="C:RNA polymerase II transcription regulator complex"/>
    <property type="evidence" value="ECO:0007669"/>
    <property type="project" value="TreeGrafter"/>
</dbReference>
<dbReference type="GO" id="GO:0000976">
    <property type="term" value="F:transcription cis-regulatory region binding"/>
    <property type="evidence" value="ECO:0007669"/>
    <property type="project" value="InterPro"/>
</dbReference>
<gene>
    <name evidence="7" type="ORF">B0A49_08072</name>
</gene>
<proteinExistence type="inferred from homology"/>
<feature type="compositionally biased region" description="Polar residues" evidence="5">
    <location>
        <begin position="412"/>
        <end position="433"/>
    </location>
</feature>
<dbReference type="OrthoDB" id="5380163at2759"/>
<dbReference type="Pfam" id="PF08601">
    <property type="entry name" value="PAP1"/>
    <property type="match status" value="1"/>
</dbReference>
<evidence type="ECO:0000256" key="2">
    <source>
        <dbReference type="ARBA" id="ARBA00004496"/>
    </source>
</evidence>
<feature type="compositionally biased region" description="Polar residues" evidence="5">
    <location>
        <begin position="68"/>
        <end position="78"/>
    </location>
</feature>
<dbReference type="SUPFAM" id="SSF111430">
    <property type="entry name" value="YAP1 redox domain"/>
    <property type="match status" value="1"/>
</dbReference>
<dbReference type="EMBL" id="NAJN01001078">
    <property type="protein sequence ID" value="TKA65929.1"/>
    <property type="molecule type" value="Genomic_DNA"/>
</dbReference>
<feature type="compositionally biased region" description="Basic and acidic residues" evidence="5">
    <location>
        <begin position="180"/>
        <end position="210"/>
    </location>
</feature>
<evidence type="ECO:0000256" key="5">
    <source>
        <dbReference type="SAM" id="MobiDB-lite"/>
    </source>
</evidence>
<feature type="region of interest" description="Disordered" evidence="5">
    <location>
        <begin position="308"/>
        <end position="357"/>
    </location>
</feature>
<dbReference type="GO" id="GO:0001228">
    <property type="term" value="F:DNA-binding transcription activator activity, RNA polymerase II-specific"/>
    <property type="evidence" value="ECO:0007669"/>
    <property type="project" value="TreeGrafter"/>
</dbReference>
<evidence type="ECO:0000256" key="3">
    <source>
        <dbReference type="ARBA" id="ARBA00023242"/>
    </source>
</evidence>
<dbReference type="Proteomes" id="UP000308768">
    <property type="component" value="Unassembled WGS sequence"/>
</dbReference>
<feature type="compositionally biased region" description="Basic and acidic residues" evidence="5">
    <location>
        <begin position="47"/>
        <end position="62"/>
    </location>
</feature>
<feature type="domain" description="BZIP" evidence="6">
    <location>
        <begin position="164"/>
        <end position="227"/>
    </location>
</feature>
<dbReference type="SMART" id="SM00338">
    <property type="entry name" value="BRLZ"/>
    <property type="match status" value="1"/>
</dbReference>
<dbReference type="PROSITE" id="PS00036">
    <property type="entry name" value="BZIP_BASIC"/>
    <property type="match status" value="1"/>
</dbReference>